<dbReference type="InterPro" id="IPR051448">
    <property type="entry name" value="CdaR-like_regulators"/>
</dbReference>
<dbReference type="Pfam" id="PF17853">
    <property type="entry name" value="GGDEF_2"/>
    <property type="match status" value="1"/>
</dbReference>
<reference evidence="4 5" key="1">
    <citation type="journal article" date="2019" name="Int. J. Syst. Evol. Microbiol.">
        <title>The Global Catalogue of Microorganisms (GCM) 10K type strain sequencing project: providing services to taxonomists for standard genome sequencing and annotation.</title>
        <authorList>
            <consortium name="The Broad Institute Genomics Platform"/>
            <consortium name="The Broad Institute Genome Sequencing Center for Infectious Disease"/>
            <person name="Wu L."/>
            <person name="Ma J."/>
        </authorList>
    </citation>
    <scope>NUCLEOTIDE SEQUENCE [LARGE SCALE GENOMIC DNA]</scope>
    <source>
        <strain evidence="4 5">JCM 14545</strain>
    </source>
</reference>
<evidence type="ECO:0000256" key="1">
    <source>
        <dbReference type="ARBA" id="ARBA00006754"/>
    </source>
</evidence>
<sequence length="409" mass="43677">MQDELRAVAEGLAARLHRAVAIDDPHIRLLVHTSHDENVDEHRVHSVLRRQGSPDLVEYVLSHGIAAAEAPVRIPALKARRMLGRVCVPVRCDLRLFGYLWLIDDGDPVTDDELRLAVEAAAAAGQVLHRQQLIGDLRESRGRELLRDLVSEDASIRTHAAAELARKDTLPADGDVVVVGVRVGEAALAGLDGAATELDFALQRAVRHVTPVPALAMTRSGGHGTLLLAGTKLPSPQALRAQAQDLQSSLAKALGSNEVRVGVGPAVRGLLAAHRSHVGAQDVLRVTEVVPGFGPVVGYEELGIYRLLVHLPIEQLPVDAVPAGLRALIDGDGDGPLVETLETYLDEAGDARASVARLHVHRGSLYYRISRIEEITGMSLGNGGDRLVLHLGLKLARLLGLLVSPPASP</sequence>
<dbReference type="InterPro" id="IPR042070">
    <property type="entry name" value="PucR_C-HTH_sf"/>
</dbReference>
<dbReference type="PANTHER" id="PTHR33744">
    <property type="entry name" value="CARBOHYDRATE DIACID REGULATOR"/>
    <property type="match status" value="1"/>
</dbReference>
<dbReference type="PANTHER" id="PTHR33744:SF1">
    <property type="entry name" value="DNA-BINDING TRANSCRIPTIONAL ACTIVATOR ADER"/>
    <property type="match status" value="1"/>
</dbReference>
<feature type="domain" description="PucR C-terminal helix-turn-helix" evidence="2">
    <location>
        <begin position="337"/>
        <end position="395"/>
    </location>
</feature>
<protein>
    <submittedName>
        <fullName evidence="4">Helix-turn-helix domain-containing protein</fullName>
    </submittedName>
</protein>
<evidence type="ECO:0000313" key="5">
    <source>
        <dbReference type="Proteomes" id="UP001501116"/>
    </source>
</evidence>
<proteinExistence type="inferred from homology"/>
<dbReference type="Proteomes" id="UP001501116">
    <property type="component" value="Unassembled WGS sequence"/>
</dbReference>
<dbReference type="SUPFAM" id="SSF55781">
    <property type="entry name" value="GAF domain-like"/>
    <property type="match status" value="1"/>
</dbReference>
<comment type="caution">
    <text evidence="4">The sequence shown here is derived from an EMBL/GenBank/DDBJ whole genome shotgun (WGS) entry which is preliminary data.</text>
</comment>
<keyword evidence="5" id="KW-1185">Reference proteome</keyword>
<evidence type="ECO:0000259" key="2">
    <source>
        <dbReference type="Pfam" id="PF13556"/>
    </source>
</evidence>
<dbReference type="InterPro" id="IPR025736">
    <property type="entry name" value="PucR_C-HTH_dom"/>
</dbReference>
<dbReference type="EMBL" id="BAAANN010000010">
    <property type="protein sequence ID" value="GAA1956647.1"/>
    <property type="molecule type" value="Genomic_DNA"/>
</dbReference>
<dbReference type="InterPro" id="IPR041522">
    <property type="entry name" value="CdaR_GGDEF"/>
</dbReference>
<accession>A0ABN2QR43</accession>
<organism evidence="4 5">
    <name type="scientific">Amycolatopsis minnesotensis</name>
    <dbReference type="NCBI Taxonomy" id="337894"/>
    <lineage>
        <taxon>Bacteria</taxon>
        <taxon>Bacillati</taxon>
        <taxon>Actinomycetota</taxon>
        <taxon>Actinomycetes</taxon>
        <taxon>Pseudonocardiales</taxon>
        <taxon>Pseudonocardiaceae</taxon>
        <taxon>Amycolatopsis</taxon>
    </lineage>
</organism>
<evidence type="ECO:0000313" key="4">
    <source>
        <dbReference type="EMBL" id="GAA1956647.1"/>
    </source>
</evidence>
<dbReference type="Gene3D" id="1.10.10.2840">
    <property type="entry name" value="PucR C-terminal helix-turn-helix domain"/>
    <property type="match status" value="1"/>
</dbReference>
<comment type="similarity">
    <text evidence="1">Belongs to the CdaR family.</text>
</comment>
<dbReference type="RefSeq" id="WP_344417689.1">
    <property type="nucleotide sequence ID" value="NZ_BAAANN010000010.1"/>
</dbReference>
<name>A0ABN2QR43_9PSEU</name>
<gene>
    <name evidence="4" type="ORF">GCM10009754_28250</name>
</gene>
<dbReference type="Pfam" id="PF13556">
    <property type="entry name" value="HTH_30"/>
    <property type="match status" value="1"/>
</dbReference>
<evidence type="ECO:0000259" key="3">
    <source>
        <dbReference type="Pfam" id="PF17853"/>
    </source>
</evidence>
<feature type="domain" description="CdaR GGDEF-like" evidence="3">
    <location>
        <begin position="162"/>
        <end position="286"/>
    </location>
</feature>